<dbReference type="AlphaFoldDB" id="A0A9P7FP81"/>
<dbReference type="Proteomes" id="UP000717328">
    <property type="component" value="Unassembled WGS sequence"/>
</dbReference>
<name>A0A9P7FP81_9AGAR</name>
<protein>
    <submittedName>
        <fullName evidence="1">Uncharacterized protein</fullName>
    </submittedName>
</protein>
<dbReference type="SUPFAM" id="SSF52047">
    <property type="entry name" value="RNI-like"/>
    <property type="match status" value="1"/>
</dbReference>
<evidence type="ECO:0000313" key="1">
    <source>
        <dbReference type="EMBL" id="KAG5635852.1"/>
    </source>
</evidence>
<dbReference type="EMBL" id="JABCKI010006012">
    <property type="protein sequence ID" value="KAG5635852.1"/>
    <property type="molecule type" value="Genomic_DNA"/>
</dbReference>
<comment type="caution">
    <text evidence="1">The sequence shown here is derived from an EMBL/GenBank/DDBJ whole genome shotgun (WGS) entry which is preliminary data.</text>
</comment>
<accession>A0A9P7FP81</accession>
<sequence length="407" mass="45945">MLLGDLLATWFSRAINTNKLSLSLTTHDDSLQKEAKIHLLEKILEFLPHFSELSLKDRGYIVVSPLLEAPPGRLMMLERLCLDFNRIPDRAKFPASATVFKDAPNLKDVQLQVPSSTLNHNSRFSLPWIQLTRLIIDVEMTLPDFCNVIFQSTAIRTALFTYINLRNDGDLPDGWTPPSPCLTAFPQLTDLVLEFHAWSYIGSSIDYQTIIQNLYLPKIEKLCLAGNIIGLGLSQPPLPRIDPGTLRILSLLEVNVDIATLTELVRVSPLIEELTLCLSRVSAAQLLNALAADDMASRGQTFERLKEFRFAYCPDESHTLEDYTAVGMAFSALVKRWIVDQSALLHAVLVVYEPKARHKMLDIAHGLGEIAREYGRTDFRAEMKVVRDGPNLRRALELYYVLRGPKY</sequence>
<gene>
    <name evidence="1" type="ORF">H0H81_009860</name>
</gene>
<reference evidence="1" key="2">
    <citation type="submission" date="2021-10" db="EMBL/GenBank/DDBJ databases">
        <title>Phylogenomics reveals ancestral predisposition of the termite-cultivated fungus Termitomyces towards a domesticated lifestyle.</title>
        <authorList>
            <person name="Auxier B."/>
            <person name="Grum-Grzhimaylo A."/>
            <person name="Cardenas M.E."/>
            <person name="Lodge J.D."/>
            <person name="Laessoe T."/>
            <person name="Pedersen O."/>
            <person name="Smith M.E."/>
            <person name="Kuyper T.W."/>
            <person name="Franco-Molano E.A."/>
            <person name="Baroni T.J."/>
            <person name="Aanen D.K."/>
        </authorList>
    </citation>
    <scope>NUCLEOTIDE SEQUENCE</scope>
    <source>
        <strain evidence="1">D49</strain>
    </source>
</reference>
<proteinExistence type="predicted"/>
<evidence type="ECO:0000313" key="2">
    <source>
        <dbReference type="Proteomes" id="UP000717328"/>
    </source>
</evidence>
<reference evidence="1" key="1">
    <citation type="submission" date="2021-02" db="EMBL/GenBank/DDBJ databases">
        <authorList>
            <person name="Nieuwenhuis M."/>
            <person name="Van De Peppel L.J.J."/>
        </authorList>
    </citation>
    <scope>NUCLEOTIDE SEQUENCE</scope>
    <source>
        <strain evidence="1">D49</strain>
    </source>
</reference>
<keyword evidence="2" id="KW-1185">Reference proteome</keyword>
<organism evidence="1 2">
    <name type="scientific">Sphagnurus paluster</name>
    <dbReference type="NCBI Taxonomy" id="117069"/>
    <lineage>
        <taxon>Eukaryota</taxon>
        <taxon>Fungi</taxon>
        <taxon>Dikarya</taxon>
        <taxon>Basidiomycota</taxon>
        <taxon>Agaricomycotina</taxon>
        <taxon>Agaricomycetes</taxon>
        <taxon>Agaricomycetidae</taxon>
        <taxon>Agaricales</taxon>
        <taxon>Tricholomatineae</taxon>
        <taxon>Lyophyllaceae</taxon>
        <taxon>Sphagnurus</taxon>
    </lineage>
</organism>